<feature type="binding site" evidence="11">
    <location>
        <position position="156"/>
    </location>
    <ligand>
        <name>ATP</name>
        <dbReference type="ChEBI" id="CHEBI:30616"/>
    </ligand>
</feature>
<evidence type="ECO:0000256" key="3">
    <source>
        <dbReference type="ARBA" id="ARBA00022694"/>
    </source>
</evidence>
<evidence type="ECO:0000256" key="6">
    <source>
        <dbReference type="ARBA" id="ARBA00022741"/>
    </source>
</evidence>
<feature type="domain" description="Poly A polymerase head" evidence="12">
    <location>
        <begin position="21"/>
        <end position="141"/>
    </location>
</feature>
<dbReference type="GO" id="GO:0004810">
    <property type="term" value="F:CCA tRNA nucleotidyltransferase activity"/>
    <property type="evidence" value="ECO:0007669"/>
    <property type="project" value="UniProtKB-EC"/>
</dbReference>
<dbReference type="Gene3D" id="3.30.460.10">
    <property type="entry name" value="Beta Polymerase, domain 2"/>
    <property type="match status" value="1"/>
</dbReference>
<keyword evidence="6 11" id="KW-0547">Nucleotide-binding</keyword>
<feature type="binding site" evidence="11">
    <location>
        <position position="110"/>
    </location>
    <ligand>
        <name>CTP</name>
        <dbReference type="ChEBI" id="CHEBI:37563"/>
    </ligand>
</feature>
<feature type="domain" description="tRNA nucleotidyltransferase/poly(A) polymerase RNA and SrmB- binding" evidence="13">
    <location>
        <begin position="168"/>
        <end position="228"/>
    </location>
</feature>
<dbReference type="InterPro" id="IPR032828">
    <property type="entry name" value="PolyA_RNA-bd"/>
</dbReference>
<dbReference type="InterPro" id="IPR050264">
    <property type="entry name" value="Bact_CCA-adding_enz_type3_sf"/>
</dbReference>
<feature type="domain" description="CCA-adding enzyme C-terminal" evidence="14">
    <location>
        <begin position="243"/>
        <end position="390"/>
    </location>
</feature>
<dbReference type="Pfam" id="PF01743">
    <property type="entry name" value="PolyA_pol"/>
    <property type="match status" value="1"/>
</dbReference>
<evidence type="ECO:0000256" key="9">
    <source>
        <dbReference type="ARBA" id="ARBA00022842"/>
    </source>
</evidence>
<dbReference type="SUPFAM" id="SSF81301">
    <property type="entry name" value="Nucleotidyltransferase"/>
    <property type="match status" value="1"/>
</dbReference>
<evidence type="ECO:0000259" key="14">
    <source>
        <dbReference type="Pfam" id="PF13735"/>
    </source>
</evidence>
<evidence type="ECO:0000256" key="1">
    <source>
        <dbReference type="ARBA" id="ARBA00001946"/>
    </source>
</evidence>
<feature type="binding site" evidence="11">
    <location>
        <position position="26"/>
    </location>
    <ligand>
        <name>CTP</name>
        <dbReference type="ChEBI" id="CHEBI:37563"/>
    </ligand>
</feature>
<feature type="binding site" evidence="11">
    <location>
        <position position="153"/>
    </location>
    <ligand>
        <name>CTP</name>
        <dbReference type="ChEBI" id="CHEBI:37563"/>
    </ligand>
</feature>
<comment type="catalytic activity">
    <reaction evidence="11">
        <text>a tRNA with a 3' CCA end + 2 CTP + ATP = a tRNA with a 3' CCACCA end + 3 diphosphate</text>
        <dbReference type="Rhea" id="RHEA:76235"/>
        <dbReference type="Rhea" id="RHEA-COMP:10468"/>
        <dbReference type="Rhea" id="RHEA-COMP:18655"/>
        <dbReference type="ChEBI" id="CHEBI:30616"/>
        <dbReference type="ChEBI" id="CHEBI:33019"/>
        <dbReference type="ChEBI" id="CHEBI:37563"/>
        <dbReference type="ChEBI" id="CHEBI:83071"/>
        <dbReference type="ChEBI" id="CHEBI:195187"/>
    </reaction>
</comment>
<evidence type="ECO:0000256" key="8">
    <source>
        <dbReference type="ARBA" id="ARBA00022840"/>
    </source>
</evidence>
<reference evidence="15 16" key="1">
    <citation type="submission" date="2022-04" db="EMBL/GenBank/DDBJ databases">
        <title>Mechanism of arsenic methylation and mitigation arsenic toxicity by Bacillus sp. LH14 from an Arsenic-Contaminated Paddy Soil.</title>
        <authorList>
            <person name="Wang D."/>
        </authorList>
    </citation>
    <scope>NUCLEOTIDE SEQUENCE [LARGE SCALE GENOMIC DNA]</scope>
    <source>
        <strain evidence="15 16">LH14</strain>
    </source>
</reference>
<dbReference type="HAMAP" id="MF_01263">
    <property type="entry name" value="CCA_bact_type3"/>
    <property type="match status" value="1"/>
</dbReference>
<dbReference type="Proteomes" id="UP000830639">
    <property type="component" value="Chromosome"/>
</dbReference>
<feature type="binding site" evidence="11">
    <location>
        <position position="162"/>
    </location>
    <ligand>
        <name>CTP</name>
        <dbReference type="ChEBI" id="CHEBI:37563"/>
    </ligand>
</feature>
<dbReference type="RefSeq" id="WP_248268915.1">
    <property type="nucleotide sequence ID" value="NZ_CP096034.1"/>
</dbReference>
<feature type="binding site" evidence="11">
    <location>
        <position position="29"/>
    </location>
    <ligand>
        <name>CTP</name>
        <dbReference type="ChEBI" id="CHEBI:37563"/>
    </ligand>
</feature>
<comment type="miscellaneous">
    <text evidence="11">A single active site specifically recognizes both ATP and CTP and is responsible for their addition.</text>
</comment>
<dbReference type="InterPro" id="IPR043519">
    <property type="entry name" value="NT_sf"/>
</dbReference>
<feature type="binding site" evidence="11">
    <location>
        <position position="26"/>
    </location>
    <ligand>
        <name>ATP</name>
        <dbReference type="ChEBI" id="CHEBI:30616"/>
    </ligand>
</feature>
<feature type="binding site" evidence="11">
    <location>
        <position position="156"/>
    </location>
    <ligand>
        <name>CTP</name>
        <dbReference type="ChEBI" id="CHEBI:37563"/>
    </ligand>
</feature>
<comment type="subunit">
    <text evidence="11">Homodimer.</text>
</comment>
<feature type="binding site" evidence="11">
    <location>
        <position position="159"/>
    </location>
    <ligand>
        <name>ATP</name>
        <dbReference type="ChEBI" id="CHEBI:30616"/>
    </ligand>
</feature>
<dbReference type="NCBIfam" id="NF009814">
    <property type="entry name" value="PRK13299.1"/>
    <property type="match status" value="1"/>
</dbReference>
<keyword evidence="7 11" id="KW-0692">RNA repair</keyword>
<feature type="binding site" evidence="11">
    <location>
        <position position="41"/>
    </location>
    <ligand>
        <name>Mg(2+)</name>
        <dbReference type="ChEBI" id="CHEBI:18420"/>
    </ligand>
</feature>
<feature type="binding site" evidence="11">
    <location>
        <position position="153"/>
    </location>
    <ligand>
        <name>ATP</name>
        <dbReference type="ChEBI" id="CHEBI:30616"/>
    </ligand>
</feature>
<dbReference type="Gene3D" id="1.20.58.560">
    <property type="match status" value="1"/>
</dbReference>
<comment type="function">
    <text evidence="11">Catalyzes the addition and repair of the essential 3'-terminal CCA sequence in tRNAs without using a nucleic acid template. Adds these three nucleotides in the order of C, C, and A to the tRNA nucleotide-73, using CTP and ATP as substrates and producing inorganic pyrophosphate. tRNA 3'-terminal CCA addition is required both for tRNA processing and repair. Also involved in tRNA surveillance by mediating tandem CCA addition to generate a CCACCA at the 3' terminus of unstable tRNAs. While stable tRNAs receive only 3'-terminal CCA, unstable tRNAs are marked with CCACCA and rapidly degraded.</text>
</comment>
<protein>
    <recommendedName>
        <fullName evidence="11">CCA-adding enzyme</fullName>
        <ecNumber evidence="11">2.7.7.72</ecNumber>
    </recommendedName>
    <alternativeName>
        <fullName evidence="11">CCA tRNA nucleotidyltransferase</fullName>
    </alternativeName>
    <alternativeName>
        <fullName evidence="11">tRNA CCA-pyrophosphorylase</fullName>
    </alternativeName>
    <alternativeName>
        <fullName evidence="11">tRNA adenylyl-/cytidylyl- transferase</fullName>
    </alternativeName>
    <alternativeName>
        <fullName evidence="11">tRNA nucleotidyltransferase</fullName>
    </alternativeName>
    <alternativeName>
        <fullName evidence="11">tRNA-NT</fullName>
    </alternativeName>
</protein>
<dbReference type="Gene3D" id="1.10.246.80">
    <property type="match status" value="1"/>
</dbReference>
<dbReference type="EMBL" id="CP096034">
    <property type="protein sequence ID" value="UPM55986.1"/>
    <property type="molecule type" value="Genomic_DNA"/>
</dbReference>
<feature type="binding site" evidence="11">
    <location>
        <position position="162"/>
    </location>
    <ligand>
        <name>ATP</name>
        <dbReference type="ChEBI" id="CHEBI:30616"/>
    </ligand>
</feature>
<feature type="binding site" evidence="11">
    <location>
        <position position="39"/>
    </location>
    <ligand>
        <name>Mg(2+)</name>
        <dbReference type="ChEBI" id="CHEBI:18420"/>
    </ligand>
</feature>
<evidence type="ECO:0000256" key="5">
    <source>
        <dbReference type="ARBA" id="ARBA00022723"/>
    </source>
</evidence>
<dbReference type="PANTHER" id="PTHR46173:SF1">
    <property type="entry name" value="CCA TRNA NUCLEOTIDYLTRANSFERASE 1, MITOCHONDRIAL"/>
    <property type="match status" value="1"/>
</dbReference>
<organism evidence="15 16">
    <name type="scientific">Gottfriedia acidiceleris</name>
    <dbReference type="NCBI Taxonomy" id="371036"/>
    <lineage>
        <taxon>Bacteria</taxon>
        <taxon>Bacillati</taxon>
        <taxon>Bacillota</taxon>
        <taxon>Bacilli</taxon>
        <taxon>Bacillales</taxon>
        <taxon>Bacillaceae</taxon>
        <taxon>Gottfriedia</taxon>
    </lineage>
</organism>
<keyword evidence="2 11" id="KW-0808">Transferase</keyword>
<evidence type="ECO:0000313" key="16">
    <source>
        <dbReference type="Proteomes" id="UP000830639"/>
    </source>
</evidence>
<sequence length="397" mass="46232">MEIFDKAKPIVDKLIKNGFEAYFVGGCVRDKLLNRTIGDIDIATSALPEEVMSIFPKTVPTGLQHGTVLVIQNSEPYEITTFRTESTYHDFRRPSEVTFVKSIEEDLKRRDFTMNAIAMTTKNEIIDPFNGTNDLYDGLIRCVGEAKERFQEDALRMLRGIRFVSQLDFRLHDETFKAIKSNKHLIENIAIERISVEIEKMLIGKSPKKGIGLLLQTNLVNHLPSLKEYTNQFRNLLDLPIQSLKTIEEIWALILYKCNFDNPEQVLRSWKMSNSRMKQILKVYNLLTEKKINWSNIKLYQVGLPDAIKYERLQYVLDNIDANEFNEDLLKNLYKQLPIYSMSDICITGNDLLEWSQLKGGPWLKEVLSKIEFQLVENQLENNQLAVKEWFINWLQK</sequence>
<comment type="cofactor">
    <cofactor evidence="1 11">
        <name>Mg(2+)</name>
        <dbReference type="ChEBI" id="CHEBI:18420"/>
    </cofactor>
</comment>
<evidence type="ECO:0000256" key="4">
    <source>
        <dbReference type="ARBA" id="ARBA00022695"/>
    </source>
</evidence>
<name>A0ABY4JRE1_9BACI</name>
<keyword evidence="10 11" id="KW-0694">RNA-binding</keyword>
<dbReference type="EC" id="2.7.7.72" evidence="11"/>
<accession>A0ABY4JRE1</accession>
<dbReference type="InterPro" id="IPR002646">
    <property type="entry name" value="PolA_pol_head_dom"/>
</dbReference>
<keyword evidence="8 11" id="KW-0067">ATP-binding</keyword>
<keyword evidence="4 11" id="KW-0548">Nucleotidyltransferase</keyword>
<dbReference type="InterPro" id="IPR023068">
    <property type="entry name" value="CCA-adding_enz_firmicutes"/>
</dbReference>
<dbReference type="InterPro" id="IPR032810">
    <property type="entry name" value="CCA-adding_enz_C"/>
</dbReference>
<evidence type="ECO:0000259" key="12">
    <source>
        <dbReference type="Pfam" id="PF01743"/>
    </source>
</evidence>
<dbReference type="CDD" id="cd05398">
    <property type="entry name" value="NT_ClassII-CCAase"/>
    <property type="match status" value="1"/>
</dbReference>
<gene>
    <name evidence="11" type="primary">cca</name>
    <name evidence="15" type="ORF">MY490_09180</name>
</gene>
<evidence type="ECO:0000256" key="2">
    <source>
        <dbReference type="ARBA" id="ARBA00022679"/>
    </source>
</evidence>
<feature type="binding site" evidence="11">
    <location>
        <position position="159"/>
    </location>
    <ligand>
        <name>CTP</name>
        <dbReference type="ChEBI" id="CHEBI:37563"/>
    </ligand>
</feature>
<keyword evidence="3 11" id="KW-0819">tRNA processing</keyword>
<feature type="binding site" evidence="11">
    <location>
        <position position="29"/>
    </location>
    <ligand>
        <name>ATP</name>
        <dbReference type="ChEBI" id="CHEBI:30616"/>
    </ligand>
</feature>
<evidence type="ECO:0000259" key="13">
    <source>
        <dbReference type="Pfam" id="PF12627"/>
    </source>
</evidence>
<evidence type="ECO:0000256" key="11">
    <source>
        <dbReference type="HAMAP-Rule" id="MF_01263"/>
    </source>
</evidence>
<comment type="similarity">
    <text evidence="11">Belongs to the tRNA nucleotidyltransferase/poly(A) polymerase family. Bacterial CCA-adding enzyme type 3 subfamily.</text>
</comment>
<evidence type="ECO:0000313" key="15">
    <source>
        <dbReference type="EMBL" id="UPM55986.1"/>
    </source>
</evidence>
<dbReference type="SUPFAM" id="SSF81891">
    <property type="entry name" value="Poly A polymerase C-terminal region-like"/>
    <property type="match status" value="1"/>
</dbReference>
<feature type="binding site" evidence="11">
    <location>
        <position position="110"/>
    </location>
    <ligand>
        <name>ATP</name>
        <dbReference type="ChEBI" id="CHEBI:30616"/>
    </ligand>
</feature>
<evidence type="ECO:0000256" key="7">
    <source>
        <dbReference type="ARBA" id="ARBA00022800"/>
    </source>
</evidence>
<proteinExistence type="inferred from homology"/>
<dbReference type="Gene3D" id="1.10.110.30">
    <property type="match status" value="1"/>
</dbReference>
<dbReference type="PANTHER" id="PTHR46173">
    <property type="entry name" value="CCA TRNA NUCLEOTIDYLTRANSFERASE 1, MITOCHONDRIAL"/>
    <property type="match status" value="1"/>
</dbReference>
<dbReference type="Pfam" id="PF12627">
    <property type="entry name" value="PolyA_pol_RNAbd"/>
    <property type="match status" value="1"/>
</dbReference>
<comment type="catalytic activity">
    <reaction evidence="11">
        <text>a tRNA precursor + 2 CTP + ATP = a tRNA with a 3' CCA end + 3 diphosphate</text>
        <dbReference type="Rhea" id="RHEA:14433"/>
        <dbReference type="Rhea" id="RHEA-COMP:10465"/>
        <dbReference type="Rhea" id="RHEA-COMP:10468"/>
        <dbReference type="ChEBI" id="CHEBI:30616"/>
        <dbReference type="ChEBI" id="CHEBI:33019"/>
        <dbReference type="ChEBI" id="CHEBI:37563"/>
        <dbReference type="ChEBI" id="CHEBI:74896"/>
        <dbReference type="ChEBI" id="CHEBI:83071"/>
        <dbReference type="EC" id="2.7.7.72"/>
    </reaction>
</comment>
<keyword evidence="9 11" id="KW-0460">Magnesium</keyword>
<keyword evidence="5 11" id="KW-0479">Metal-binding</keyword>
<keyword evidence="16" id="KW-1185">Reference proteome</keyword>
<dbReference type="Pfam" id="PF13735">
    <property type="entry name" value="tRNA_NucTran2_2"/>
    <property type="match status" value="1"/>
</dbReference>
<evidence type="ECO:0000256" key="10">
    <source>
        <dbReference type="ARBA" id="ARBA00022884"/>
    </source>
</evidence>